<dbReference type="GO" id="GO:0051301">
    <property type="term" value="P:cell division"/>
    <property type="evidence" value="ECO:0007669"/>
    <property type="project" value="UniProtKB-KW"/>
</dbReference>
<keyword evidence="5" id="KW-0539">Nucleus</keyword>
<dbReference type="STRING" id="300112.A0A4S2KX19"/>
<keyword evidence="4" id="KW-0226">DNA condensation</keyword>
<keyword evidence="3" id="KW-0498">Mitosis</keyword>
<keyword evidence="2" id="KW-0132">Cell division</keyword>
<feature type="region of interest" description="Disordered" evidence="8">
    <location>
        <begin position="1072"/>
        <end position="1098"/>
    </location>
</feature>
<dbReference type="InterPro" id="IPR032682">
    <property type="entry name" value="Cnd1_C"/>
</dbReference>
<evidence type="ECO:0000313" key="11">
    <source>
        <dbReference type="Proteomes" id="UP000310200"/>
    </source>
</evidence>
<keyword evidence="7" id="KW-0175">Coiled coil</keyword>
<dbReference type="Gene3D" id="1.25.10.10">
    <property type="entry name" value="Leucine-rich Repeat Variant"/>
    <property type="match status" value="2"/>
</dbReference>
<gene>
    <name evidence="10" type="ORF">DBV15_07725</name>
</gene>
<feature type="compositionally biased region" description="Low complexity" evidence="8">
    <location>
        <begin position="1087"/>
        <end position="1098"/>
    </location>
</feature>
<evidence type="ECO:0000256" key="5">
    <source>
        <dbReference type="ARBA" id="ARBA00023242"/>
    </source>
</evidence>
<protein>
    <submittedName>
        <fullName evidence="10">Condensin-2 complex subunit D3</fullName>
    </submittedName>
</protein>
<evidence type="ECO:0000259" key="9">
    <source>
        <dbReference type="Pfam" id="PF12717"/>
    </source>
</evidence>
<sequence>MESLRVFHSFKLDTLDEGWIKSIWDAEFVVYDEPPDESLEYLESDGARLLLRESRVVLKEWLAANEHETSEFSWQALMILNINVRRLLAMLGYIMKAGQHAETDEDSRQACLEATSLYLMLLTIPGSNAFRVYHPNLYQRAIETLKMSQSLFPPVRSGKEVDMINSSVDDDEPSSDRRGRTLHSERSKLARGLDRIISDLIAMSKSFRFKEHTDSLDVTIRMLLDITRLEMYIRSHNNYGIASLSRNAFAALQELCSSSHGTVALTIMLIAQYMLPDLLFHHVNAQPKSITIVHEAAIYFLKNLLKVHERETVQGIVTLIHQLMVKCPERLEGRQRQAAVVIKLLNICNKDVVVSVFEDIILFSRSGKISCRLFAQEIVGKLLTESSLSNNDLDKEIKLRMRKILIAIVLSRCTDRSSLVRGKAMATLASFSDCNDDADKTILKSMFEASASNKTFPMLDELKGALLEDVDPLPGSTALIAMLLDRVNDERALVRRSALKISRNLSIMFPSLISKMTHVISDRCRDPTLTVRQFAVHVLSEILQQFPHDSGLLDEWIQAVVPQIYDIEAKVQEKVLECLGNVLINRITNATMYIPDAANSLPWRILDRLSNLRMRKHLSKACSLWVKNGDITKSVISNLQSHVGTDNTIGAWILLAALAENMKIPSIDRYIVDYKEVIRKNDFHASLVLHVLRYAWSVLNRDCLEDLYQHLYKCICHFEINFNLISICLDILSSILRYLDAVKSSHLIESNMVELMKLSEAKVQDLLEESESCTQDTVKMRAIFTLGHSSLLCTNKISSSTLQILGRLLLQWESLPDTVKKIKDLQASAVVLLCQQALRDREVAKEVTPILGNLMRQETNPNSLTKTAVKINAAKALADICVRFTALVEPYLPDLCISMKDPNPAVREAIVVIFIQLLLEDFIKMKGPFFFHILTMLSDTDRMIRELTTFLVEERLLMKNKTLISQQFLESIYHYNNCRSRSAFCGHGMRDQERKLLTLPGRANRDKRNVIYEFMLEHLDVSAKSELLVKLTKYVLREICDENSIDVTTEEGACVLKDTVFIINNNRMQPSSLVEKHRGDTSELDDTTSNPSSTPNNNATNVIIAAMKKHNLDNLLPTLITLKKKLAALKSPLEDDVDGLLFKIYSEYEKEHLINLLNEYPELEKEMDCYQRRLKDKINSENNDGKSSSSSPNVNKELAGICKQTTPRVLLNRISRSTISCCKSNESVDSGNRSQIASTYDALIKGSSVHPERSLLIQTPPPEPSFGTSTPILTQNLDSYSNESPAQRIRVKRPLSDQEISPDMSRRKILRDSVSYDNFDLSFEH</sequence>
<dbReference type="Pfam" id="PF12717">
    <property type="entry name" value="Cnd1"/>
    <property type="match status" value="1"/>
</dbReference>
<keyword evidence="6" id="KW-0131">Cell cycle</keyword>
<dbReference type="GO" id="GO:0007076">
    <property type="term" value="P:mitotic chromosome condensation"/>
    <property type="evidence" value="ECO:0007669"/>
    <property type="project" value="InterPro"/>
</dbReference>
<dbReference type="GO" id="GO:0010032">
    <property type="term" value="P:meiotic chromosome condensation"/>
    <property type="evidence" value="ECO:0007669"/>
    <property type="project" value="TreeGrafter"/>
</dbReference>
<comment type="subcellular location">
    <subcellularLocation>
        <location evidence="1">Nucleus</location>
    </subcellularLocation>
</comment>
<name>A0A4S2KX19_9HYME</name>
<dbReference type="InterPro" id="IPR016024">
    <property type="entry name" value="ARM-type_fold"/>
</dbReference>
<dbReference type="GO" id="GO:0005634">
    <property type="term" value="C:nucleus"/>
    <property type="evidence" value="ECO:0007669"/>
    <property type="project" value="UniProtKB-SubCell"/>
</dbReference>
<dbReference type="SUPFAM" id="SSF48371">
    <property type="entry name" value="ARM repeat"/>
    <property type="match status" value="1"/>
</dbReference>
<accession>A0A4S2KX19</accession>
<dbReference type="InterPro" id="IPR011989">
    <property type="entry name" value="ARM-like"/>
</dbReference>
<evidence type="ECO:0000256" key="4">
    <source>
        <dbReference type="ARBA" id="ARBA00023067"/>
    </source>
</evidence>
<evidence type="ECO:0000256" key="3">
    <source>
        <dbReference type="ARBA" id="ARBA00022776"/>
    </source>
</evidence>
<keyword evidence="11" id="KW-1185">Reference proteome</keyword>
<feature type="compositionally biased region" description="Basic and acidic residues" evidence="8">
    <location>
        <begin position="174"/>
        <end position="183"/>
    </location>
</feature>
<dbReference type="GO" id="GO:0042393">
    <property type="term" value="F:histone binding"/>
    <property type="evidence" value="ECO:0007669"/>
    <property type="project" value="TreeGrafter"/>
</dbReference>
<dbReference type="EMBL" id="QBLH01001213">
    <property type="protein sequence ID" value="TGZ52667.1"/>
    <property type="molecule type" value="Genomic_DNA"/>
</dbReference>
<dbReference type="PANTHER" id="PTHR14222">
    <property type="entry name" value="CONDENSIN"/>
    <property type="match status" value="1"/>
</dbReference>
<feature type="region of interest" description="Disordered" evidence="8">
    <location>
        <begin position="162"/>
        <end position="183"/>
    </location>
</feature>
<comment type="caution">
    <text evidence="10">The sequence shown here is derived from an EMBL/GenBank/DDBJ whole genome shotgun (WGS) entry which is preliminary data.</text>
</comment>
<dbReference type="GO" id="GO:0000796">
    <property type="term" value="C:condensin complex"/>
    <property type="evidence" value="ECO:0007669"/>
    <property type="project" value="TreeGrafter"/>
</dbReference>
<dbReference type="PANTHER" id="PTHR14222:SF1">
    <property type="entry name" value="CONDENSIN-2 COMPLEX SUBUNIT D3"/>
    <property type="match status" value="1"/>
</dbReference>
<evidence type="ECO:0000256" key="7">
    <source>
        <dbReference type="SAM" id="Coils"/>
    </source>
</evidence>
<evidence type="ECO:0000256" key="6">
    <source>
        <dbReference type="ARBA" id="ARBA00023306"/>
    </source>
</evidence>
<evidence type="ECO:0000256" key="2">
    <source>
        <dbReference type="ARBA" id="ARBA00022618"/>
    </source>
</evidence>
<feature type="domain" description="Condensin complex subunit 1 C-terminal" evidence="9">
    <location>
        <begin position="869"/>
        <end position="1032"/>
    </location>
</feature>
<evidence type="ECO:0000256" key="8">
    <source>
        <dbReference type="SAM" id="MobiDB-lite"/>
    </source>
</evidence>
<evidence type="ECO:0000313" key="10">
    <source>
        <dbReference type="EMBL" id="TGZ52667.1"/>
    </source>
</evidence>
<dbReference type="Proteomes" id="UP000310200">
    <property type="component" value="Unassembled WGS sequence"/>
</dbReference>
<proteinExistence type="predicted"/>
<feature type="coiled-coil region" evidence="7">
    <location>
        <begin position="1153"/>
        <end position="1180"/>
    </location>
</feature>
<organism evidence="10 11">
    <name type="scientific">Temnothorax longispinosus</name>
    <dbReference type="NCBI Taxonomy" id="300112"/>
    <lineage>
        <taxon>Eukaryota</taxon>
        <taxon>Metazoa</taxon>
        <taxon>Ecdysozoa</taxon>
        <taxon>Arthropoda</taxon>
        <taxon>Hexapoda</taxon>
        <taxon>Insecta</taxon>
        <taxon>Pterygota</taxon>
        <taxon>Neoptera</taxon>
        <taxon>Endopterygota</taxon>
        <taxon>Hymenoptera</taxon>
        <taxon>Apocrita</taxon>
        <taxon>Aculeata</taxon>
        <taxon>Formicoidea</taxon>
        <taxon>Formicidae</taxon>
        <taxon>Myrmicinae</taxon>
        <taxon>Temnothorax</taxon>
    </lineage>
</organism>
<evidence type="ECO:0000256" key="1">
    <source>
        <dbReference type="ARBA" id="ARBA00004123"/>
    </source>
</evidence>
<dbReference type="GO" id="GO:0000779">
    <property type="term" value="C:condensed chromosome, centromeric region"/>
    <property type="evidence" value="ECO:0007669"/>
    <property type="project" value="TreeGrafter"/>
</dbReference>
<reference evidence="10 11" key="1">
    <citation type="journal article" date="2019" name="Philos. Trans. R. Soc. Lond., B, Biol. Sci.">
        <title>Ant behaviour and brain gene expression of defending hosts depend on the ecological success of the intruding social parasite.</title>
        <authorList>
            <person name="Kaur R."/>
            <person name="Stoldt M."/>
            <person name="Jongepier E."/>
            <person name="Feldmeyer B."/>
            <person name="Menzel F."/>
            <person name="Bornberg-Bauer E."/>
            <person name="Foitzik S."/>
        </authorList>
    </citation>
    <scope>NUCLEOTIDE SEQUENCE [LARGE SCALE GENOMIC DNA]</scope>
    <source>
        <tissue evidence="10">Whole body</tissue>
    </source>
</reference>
<dbReference type="InterPro" id="IPR026971">
    <property type="entry name" value="CND1/NCAPD3"/>
</dbReference>